<evidence type="ECO:0000256" key="1">
    <source>
        <dbReference type="SAM" id="MobiDB-lite"/>
    </source>
</evidence>
<feature type="region of interest" description="Disordered" evidence="1">
    <location>
        <begin position="124"/>
        <end position="174"/>
    </location>
</feature>
<evidence type="ECO:0000313" key="3">
    <source>
        <dbReference type="EMBL" id="SUS07232.1"/>
    </source>
</evidence>
<name>A0A380TFI3_9ZZZZ</name>
<dbReference type="EMBL" id="UIDG01000334">
    <property type="protein sequence ID" value="SUS07232.1"/>
    <property type="molecule type" value="Genomic_DNA"/>
</dbReference>
<organism evidence="3">
    <name type="scientific">metagenome</name>
    <dbReference type="NCBI Taxonomy" id="256318"/>
    <lineage>
        <taxon>unclassified sequences</taxon>
        <taxon>metagenomes</taxon>
    </lineage>
</organism>
<feature type="transmembrane region" description="Helical" evidence="2">
    <location>
        <begin position="54"/>
        <end position="73"/>
    </location>
</feature>
<proteinExistence type="predicted"/>
<gene>
    <name evidence="3" type="ORF">DF3PB_40029</name>
</gene>
<evidence type="ECO:0000256" key="2">
    <source>
        <dbReference type="SAM" id="Phobius"/>
    </source>
</evidence>
<keyword evidence="2" id="KW-1133">Transmembrane helix</keyword>
<keyword evidence="2" id="KW-0472">Membrane</keyword>
<protein>
    <submittedName>
        <fullName evidence="3">Uncharacterized protein</fullName>
    </submittedName>
</protein>
<accession>A0A380TFI3</accession>
<feature type="transmembrane region" description="Helical" evidence="2">
    <location>
        <begin position="29"/>
        <end position="47"/>
    </location>
</feature>
<sequence length="201" mass="21781">MHSTHLNEHDANQGAQSSGEFLGMTGNSGWYLLGSGGATILMVIFLWGIFGVSLLFCLLVGVVLCALSVTYVFTLKNNKPEHYDTDFFESALVESGLLSFQFGPRARRPANPFAAAGSPLAPEVDAHEPAVRSHRASLGTARHSGANARPVGELTGHKDTDQKKREQPVVARADYDRLQEQLTVTEDMLEEALAERGEEVA</sequence>
<feature type="compositionally biased region" description="Basic and acidic residues" evidence="1">
    <location>
        <begin position="155"/>
        <end position="174"/>
    </location>
</feature>
<reference evidence="3" key="1">
    <citation type="submission" date="2018-07" db="EMBL/GenBank/DDBJ databases">
        <authorList>
            <person name="Quirk P.G."/>
            <person name="Krulwich T.A."/>
        </authorList>
    </citation>
    <scope>NUCLEOTIDE SEQUENCE</scope>
</reference>
<keyword evidence="2" id="KW-0812">Transmembrane</keyword>
<dbReference type="AlphaFoldDB" id="A0A380TFI3"/>